<name>A0A1G9ZZQ2_9BACI</name>
<dbReference type="OrthoDB" id="2407789at2"/>
<organism evidence="1 2">
    <name type="scientific">Alkalicoccus daliensis</name>
    <dbReference type="NCBI Taxonomy" id="745820"/>
    <lineage>
        <taxon>Bacteria</taxon>
        <taxon>Bacillati</taxon>
        <taxon>Bacillota</taxon>
        <taxon>Bacilli</taxon>
        <taxon>Bacillales</taxon>
        <taxon>Bacillaceae</taxon>
        <taxon>Alkalicoccus</taxon>
    </lineage>
</organism>
<dbReference type="Pfam" id="PF08810">
    <property type="entry name" value="KapB"/>
    <property type="match status" value="1"/>
</dbReference>
<dbReference type="GO" id="GO:0016301">
    <property type="term" value="F:kinase activity"/>
    <property type="evidence" value="ECO:0007669"/>
    <property type="project" value="UniProtKB-KW"/>
</dbReference>
<dbReference type="EMBL" id="FNIL01000001">
    <property type="protein sequence ID" value="SDN26949.1"/>
    <property type="molecule type" value="Genomic_DNA"/>
</dbReference>
<keyword evidence="1" id="KW-0418">Kinase</keyword>
<dbReference type="AlphaFoldDB" id="A0A1G9ZZQ2"/>
<dbReference type="STRING" id="745820.SAMN04488053_101306"/>
<dbReference type="SUPFAM" id="SSF141251">
    <property type="entry name" value="Kinase-associated protein B-like"/>
    <property type="match status" value="1"/>
</dbReference>
<protein>
    <submittedName>
        <fullName evidence="1">Kinase-associated protein B</fullName>
    </submittedName>
</protein>
<keyword evidence="1" id="KW-0808">Transferase</keyword>
<gene>
    <name evidence="1" type="ORF">SAMN04488053_101306</name>
</gene>
<reference evidence="2" key="1">
    <citation type="submission" date="2016-10" db="EMBL/GenBank/DDBJ databases">
        <authorList>
            <person name="Varghese N."/>
            <person name="Submissions S."/>
        </authorList>
    </citation>
    <scope>NUCLEOTIDE SEQUENCE [LARGE SCALE GENOMIC DNA]</scope>
    <source>
        <strain evidence="2">CGMCC 1.10369</strain>
    </source>
</reference>
<evidence type="ECO:0000313" key="2">
    <source>
        <dbReference type="Proteomes" id="UP000198778"/>
    </source>
</evidence>
<keyword evidence="2" id="KW-1185">Reference proteome</keyword>
<dbReference type="RefSeq" id="WP_090839890.1">
    <property type="nucleotide sequence ID" value="NZ_FNIL01000001.1"/>
</dbReference>
<sequence length="131" mass="15012">MQKGDIVRCSYKTGVYAGEVFEIRGENKPVVVKILAVLKHPLQGDLHNPKQTDVQLFHERPALSFNEKANIPPAQVKPFEQEVPPYRQSLEEAVKRYEDELQQEDTAFAEACYKALQSVKDTYRSRDVFTS</sequence>
<dbReference type="InterPro" id="IPR014916">
    <property type="entry name" value="KapB"/>
</dbReference>
<proteinExistence type="predicted"/>
<dbReference type="Proteomes" id="UP000198778">
    <property type="component" value="Unassembled WGS sequence"/>
</dbReference>
<evidence type="ECO:0000313" key="1">
    <source>
        <dbReference type="EMBL" id="SDN26949.1"/>
    </source>
</evidence>
<dbReference type="SMART" id="SM01298">
    <property type="entry name" value="KapB"/>
    <property type="match status" value="1"/>
</dbReference>
<dbReference type="InterPro" id="IPR038080">
    <property type="entry name" value="KapB_sf"/>
</dbReference>
<dbReference type="Gene3D" id="2.30.30.430">
    <property type="entry name" value="Kinase associated protein B domain"/>
    <property type="match status" value="1"/>
</dbReference>
<accession>A0A1G9ZZQ2</accession>